<feature type="domain" description="AMP-dependent synthetase/ligase" evidence="1">
    <location>
        <begin position="41"/>
        <end position="253"/>
    </location>
</feature>
<accession>A0A382RWL2</accession>
<dbReference type="Gene3D" id="3.40.50.12780">
    <property type="entry name" value="N-terminal domain of ligase-like"/>
    <property type="match status" value="1"/>
</dbReference>
<dbReference type="InterPro" id="IPR000873">
    <property type="entry name" value="AMP-dep_synth/lig_dom"/>
</dbReference>
<gene>
    <name evidence="2" type="ORF">METZ01_LOCUS354938</name>
</gene>
<protein>
    <recommendedName>
        <fullName evidence="1">AMP-dependent synthetase/ligase domain-containing protein</fullName>
    </recommendedName>
</protein>
<feature type="non-terminal residue" evidence="2">
    <location>
        <position position="317"/>
    </location>
</feature>
<feature type="non-terminal residue" evidence="2">
    <location>
        <position position="1"/>
    </location>
</feature>
<evidence type="ECO:0000313" key="2">
    <source>
        <dbReference type="EMBL" id="SVD02084.1"/>
    </source>
</evidence>
<dbReference type="InterPro" id="IPR020845">
    <property type="entry name" value="AMP-binding_CS"/>
</dbReference>
<evidence type="ECO:0000259" key="1">
    <source>
        <dbReference type="Pfam" id="PF00501"/>
    </source>
</evidence>
<dbReference type="SUPFAM" id="SSF56801">
    <property type="entry name" value="Acetyl-CoA synthetase-like"/>
    <property type="match status" value="1"/>
</dbReference>
<dbReference type="PANTHER" id="PTHR42921:SF1">
    <property type="entry name" value="ACETOACETYL-COA SYNTHETASE"/>
    <property type="match status" value="1"/>
</dbReference>
<dbReference type="PROSITE" id="PS00455">
    <property type="entry name" value="AMP_BINDING"/>
    <property type="match status" value="1"/>
</dbReference>
<dbReference type="EMBL" id="UINC01124731">
    <property type="protein sequence ID" value="SVD02084.1"/>
    <property type="molecule type" value="Genomic_DNA"/>
</dbReference>
<dbReference type="InterPro" id="IPR042099">
    <property type="entry name" value="ANL_N_sf"/>
</dbReference>
<dbReference type="AlphaFoldDB" id="A0A382RWL2"/>
<sequence length="317" mass="35653">PTVENILLVRFVNNSSEFLDLSQSFFFDEIVSESTNPDIEFESVAFNDPLYILFSSGTTGVPKCIVHGVGGTLIQHKKEHMLHCDIKNGDRVFFFSTCGWMMWNWLLSSLASGATLMLYDGSPFLNDNDNILFDFAEQEKFNFMGVSAKYLDTARKKELFPIETHNLESLKMILSTGSALSVDCFDYVYQKIKPEVCLSSISGGTDIVSCFVLGSPMLPVYRGELQTRGLGLSVEVWNDKGESVIDQKGELVCTKTFPSKPTGFWNDYDGEKYRQSYFDRYPNIWCHGDFVSLNLIGGMVFYGRSDTTLNRGGVRIG</sequence>
<organism evidence="2">
    <name type="scientific">marine metagenome</name>
    <dbReference type="NCBI Taxonomy" id="408172"/>
    <lineage>
        <taxon>unclassified sequences</taxon>
        <taxon>metagenomes</taxon>
        <taxon>ecological metagenomes</taxon>
    </lineage>
</organism>
<dbReference type="Pfam" id="PF00501">
    <property type="entry name" value="AMP-binding"/>
    <property type="match status" value="1"/>
</dbReference>
<reference evidence="2" key="1">
    <citation type="submission" date="2018-05" db="EMBL/GenBank/DDBJ databases">
        <authorList>
            <person name="Lanie J.A."/>
            <person name="Ng W.-L."/>
            <person name="Kazmierczak K.M."/>
            <person name="Andrzejewski T.M."/>
            <person name="Davidsen T.M."/>
            <person name="Wayne K.J."/>
            <person name="Tettelin H."/>
            <person name="Glass J.I."/>
            <person name="Rusch D."/>
            <person name="Podicherti R."/>
            <person name="Tsui H.-C.T."/>
            <person name="Winkler M.E."/>
        </authorList>
    </citation>
    <scope>NUCLEOTIDE SEQUENCE</scope>
</reference>
<dbReference type="PANTHER" id="PTHR42921">
    <property type="entry name" value="ACETOACETYL-COA SYNTHETASE"/>
    <property type="match status" value="1"/>
</dbReference>
<name>A0A382RWL2_9ZZZZ</name>
<proteinExistence type="predicted"/>
<dbReference type="GO" id="GO:0030729">
    <property type="term" value="F:acetoacetate-CoA ligase activity"/>
    <property type="evidence" value="ECO:0007669"/>
    <property type="project" value="TreeGrafter"/>
</dbReference>